<evidence type="ECO:0000256" key="4">
    <source>
        <dbReference type="PROSITE-ProRule" id="PRU00169"/>
    </source>
</evidence>
<evidence type="ECO:0000256" key="2">
    <source>
        <dbReference type="ARBA" id="ARBA00012528"/>
    </source>
</evidence>
<comment type="catalytic activity">
    <reaction evidence="3">
        <text>2 GTP = 3',3'-c-di-GMP + 2 diphosphate</text>
        <dbReference type="Rhea" id="RHEA:24898"/>
        <dbReference type="ChEBI" id="CHEBI:33019"/>
        <dbReference type="ChEBI" id="CHEBI:37565"/>
        <dbReference type="ChEBI" id="CHEBI:58805"/>
        <dbReference type="EC" id="2.7.7.65"/>
    </reaction>
</comment>
<dbReference type="GeneID" id="58230465"/>
<dbReference type="AlphaFoldDB" id="A0A0F4PYQ7"/>
<feature type="modified residue" description="4-aspartylphosphate" evidence="4">
    <location>
        <position position="60"/>
    </location>
</feature>
<dbReference type="PROSITE" id="PS50887">
    <property type="entry name" value="GGDEF"/>
    <property type="match status" value="1"/>
</dbReference>
<comment type="cofactor">
    <cofactor evidence="1">
        <name>Mg(2+)</name>
        <dbReference type="ChEBI" id="CHEBI:18420"/>
    </cofactor>
</comment>
<dbReference type="EMBL" id="JXXZ01000025">
    <property type="protein sequence ID" value="KJY94948.1"/>
    <property type="molecule type" value="Genomic_DNA"/>
</dbReference>
<dbReference type="InterPro" id="IPR011006">
    <property type="entry name" value="CheY-like_superfamily"/>
</dbReference>
<dbReference type="GO" id="GO:1902201">
    <property type="term" value="P:negative regulation of bacterial-type flagellum-dependent cell motility"/>
    <property type="evidence" value="ECO:0007669"/>
    <property type="project" value="TreeGrafter"/>
</dbReference>
<accession>A0A0F4PYQ7</accession>
<dbReference type="Gene3D" id="3.30.70.270">
    <property type="match status" value="1"/>
</dbReference>
<dbReference type="InterPro" id="IPR029787">
    <property type="entry name" value="Nucleotide_cyclase"/>
</dbReference>
<gene>
    <name evidence="7" type="ORF">TW72_18370</name>
</gene>
<dbReference type="Proteomes" id="UP000033664">
    <property type="component" value="Unassembled WGS sequence"/>
</dbReference>
<dbReference type="RefSeq" id="WP_045978449.1">
    <property type="nucleotide sequence ID" value="NZ_JXXY01000002.1"/>
</dbReference>
<dbReference type="InterPro" id="IPR043128">
    <property type="entry name" value="Rev_trsase/Diguanyl_cyclase"/>
</dbReference>
<dbReference type="InterPro" id="IPR001789">
    <property type="entry name" value="Sig_transdc_resp-reg_receiver"/>
</dbReference>
<dbReference type="InterPro" id="IPR050469">
    <property type="entry name" value="Diguanylate_Cyclase"/>
</dbReference>
<name>A0A0F4PYQ7_9GAMM</name>
<dbReference type="GO" id="GO:0005886">
    <property type="term" value="C:plasma membrane"/>
    <property type="evidence" value="ECO:0007669"/>
    <property type="project" value="TreeGrafter"/>
</dbReference>
<dbReference type="Gene3D" id="3.40.50.2300">
    <property type="match status" value="1"/>
</dbReference>
<feature type="domain" description="Response regulatory" evidence="5">
    <location>
        <begin position="12"/>
        <end position="127"/>
    </location>
</feature>
<evidence type="ECO:0000256" key="1">
    <source>
        <dbReference type="ARBA" id="ARBA00001946"/>
    </source>
</evidence>
<dbReference type="PATRIC" id="fig|151081.8.peg.607"/>
<dbReference type="SMART" id="SM00267">
    <property type="entry name" value="GGDEF"/>
    <property type="match status" value="1"/>
</dbReference>
<dbReference type="PANTHER" id="PTHR45138">
    <property type="entry name" value="REGULATORY COMPONENTS OF SENSORY TRANSDUCTION SYSTEM"/>
    <property type="match status" value="1"/>
</dbReference>
<dbReference type="Pfam" id="PF00072">
    <property type="entry name" value="Response_reg"/>
    <property type="match status" value="1"/>
</dbReference>
<evidence type="ECO:0000313" key="8">
    <source>
        <dbReference type="Proteomes" id="UP000033664"/>
    </source>
</evidence>
<dbReference type="GO" id="GO:0043709">
    <property type="term" value="P:cell adhesion involved in single-species biofilm formation"/>
    <property type="evidence" value="ECO:0007669"/>
    <property type="project" value="TreeGrafter"/>
</dbReference>
<reference evidence="7 8" key="1">
    <citation type="journal article" date="2015" name="BMC Genomics">
        <title>Genome mining reveals unlocked bioactive potential of marine Gram-negative bacteria.</title>
        <authorList>
            <person name="Machado H."/>
            <person name="Sonnenschein E.C."/>
            <person name="Melchiorsen J."/>
            <person name="Gram L."/>
        </authorList>
    </citation>
    <scope>NUCLEOTIDE SEQUENCE [LARGE SCALE GENOMIC DNA]</scope>
    <source>
        <strain evidence="7 8">S3137</strain>
    </source>
</reference>
<evidence type="ECO:0000259" key="5">
    <source>
        <dbReference type="PROSITE" id="PS50110"/>
    </source>
</evidence>
<protein>
    <recommendedName>
        <fullName evidence="2">diguanylate cyclase</fullName>
        <ecNumber evidence="2">2.7.7.65</ecNumber>
    </recommendedName>
</protein>
<comment type="caution">
    <text evidence="7">The sequence shown here is derived from an EMBL/GenBank/DDBJ whole genome shotgun (WGS) entry which is preliminary data.</text>
</comment>
<evidence type="ECO:0000259" key="6">
    <source>
        <dbReference type="PROSITE" id="PS50887"/>
    </source>
</evidence>
<evidence type="ECO:0000256" key="3">
    <source>
        <dbReference type="ARBA" id="ARBA00034247"/>
    </source>
</evidence>
<dbReference type="EC" id="2.7.7.65" evidence="2"/>
<dbReference type="PANTHER" id="PTHR45138:SF9">
    <property type="entry name" value="DIGUANYLATE CYCLASE DGCM-RELATED"/>
    <property type="match status" value="1"/>
</dbReference>
<dbReference type="OrthoDB" id="9812260at2"/>
<evidence type="ECO:0000313" key="7">
    <source>
        <dbReference type="EMBL" id="KJY94948.1"/>
    </source>
</evidence>
<dbReference type="PROSITE" id="PS50110">
    <property type="entry name" value="RESPONSE_REGULATORY"/>
    <property type="match status" value="1"/>
</dbReference>
<dbReference type="SUPFAM" id="SSF55073">
    <property type="entry name" value="Nucleotide cyclase"/>
    <property type="match status" value="1"/>
</dbReference>
<feature type="domain" description="GGDEF" evidence="6">
    <location>
        <begin position="170"/>
        <end position="305"/>
    </location>
</feature>
<dbReference type="InterPro" id="IPR000160">
    <property type="entry name" value="GGDEF_dom"/>
</dbReference>
<keyword evidence="4" id="KW-0597">Phosphoprotein</keyword>
<sequence>MHLDIKPFSQCKVLVVDDDEIARLTLEAMLEEYFDVTTLSDSSQVLAHCAAEIPDLIVLDVNMPHISGLEVCKELKQSALLEQVPVVFVTGTYDTQSQNACWEAGASDFIGKPVAASTLIHRTQNHLENKLRLEALIKLTYKDSLTGLYNRHYLDEEVTNSLRQSMRESRPFSVLMVDIDLFKQYNDHYGHPQGDECLKQVAQVLQQSLRRPHDVAVRFGGEEFLVIMPYTDASGCEFICKQIMNNLSAANLKHDYSPFSRVTVSIGATTSNQSAEVALEKLIADADQALYDAKRAGRNRYQCLD</sequence>
<dbReference type="SUPFAM" id="SSF52172">
    <property type="entry name" value="CheY-like"/>
    <property type="match status" value="1"/>
</dbReference>
<dbReference type="Pfam" id="PF00990">
    <property type="entry name" value="GGDEF"/>
    <property type="match status" value="1"/>
</dbReference>
<dbReference type="SMART" id="SM00448">
    <property type="entry name" value="REC"/>
    <property type="match status" value="1"/>
</dbReference>
<keyword evidence="8" id="KW-1185">Reference proteome</keyword>
<dbReference type="GO" id="GO:0052621">
    <property type="term" value="F:diguanylate cyclase activity"/>
    <property type="evidence" value="ECO:0007669"/>
    <property type="project" value="UniProtKB-EC"/>
</dbReference>
<proteinExistence type="predicted"/>
<organism evidence="7 8">
    <name type="scientific">Pseudoalteromonas ruthenica</name>
    <dbReference type="NCBI Taxonomy" id="151081"/>
    <lineage>
        <taxon>Bacteria</taxon>
        <taxon>Pseudomonadati</taxon>
        <taxon>Pseudomonadota</taxon>
        <taxon>Gammaproteobacteria</taxon>
        <taxon>Alteromonadales</taxon>
        <taxon>Pseudoalteromonadaceae</taxon>
        <taxon>Pseudoalteromonas</taxon>
    </lineage>
</organism>
<dbReference type="NCBIfam" id="TIGR00254">
    <property type="entry name" value="GGDEF"/>
    <property type="match status" value="1"/>
</dbReference>
<dbReference type="FunFam" id="3.30.70.270:FF:000001">
    <property type="entry name" value="Diguanylate cyclase domain protein"/>
    <property type="match status" value="1"/>
</dbReference>
<dbReference type="GO" id="GO:0000160">
    <property type="term" value="P:phosphorelay signal transduction system"/>
    <property type="evidence" value="ECO:0007669"/>
    <property type="project" value="InterPro"/>
</dbReference>
<dbReference type="CDD" id="cd01949">
    <property type="entry name" value="GGDEF"/>
    <property type="match status" value="1"/>
</dbReference>